<name>A0ABV4E375_9GAMM</name>
<dbReference type="EMBL" id="JBGFFX010000001">
    <property type="protein sequence ID" value="MEY8769376.1"/>
    <property type="molecule type" value="Genomic_DNA"/>
</dbReference>
<keyword evidence="2" id="KW-0808">Transferase</keyword>
<dbReference type="Gene3D" id="3.40.50.2000">
    <property type="entry name" value="Glycogen Phosphorylase B"/>
    <property type="match status" value="1"/>
</dbReference>
<evidence type="ECO:0000259" key="1">
    <source>
        <dbReference type="Pfam" id="PF00534"/>
    </source>
</evidence>
<feature type="domain" description="Glycosyl transferase family 1" evidence="1">
    <location>
        <begin position="169"/>
        <end position="337"/>
    </location>
</feature>
<reference evidence="2 3" key="1">
    <citation type="submission" date="2024-07" db="EMBL/GenBank/DDBJ databases">
        <authorList>
            <person name="Hebao G."/>
        </authorList>
    </citation>
    <scope>NUCLEOTIDE SEQUENCE [LARGE SCALE GENOMIC DNA]</scope>
    <source>
        <strain evidence="2 3">ACCC 02193</strain>
    </source>
</reference>
<dbReference type="RefSeq" id="WP_369894746.1">
    <property type="nucleotide sequence ID" value="NZ_JBGFFX010000001.1"/>
</dbReference>
<gene>
    <name evidence="2" type="ORF">AB6T85_02825</name>
</gene>
<comment type="caution">
    <text evidence="2">The sequence shown here is derived from an EMBL/GenBank/DDBJ whole genome shotgun (WGS) entry which is preliminary data.</text>
</comment>
<evidence type="ECO:0000313" key="2">
    <source>
        <dbReference type="EMBL" id="MEY8769376.1"/>
    </source>
</evidence>
<dbReference type="EC" id="2.4.-.-" evidence="2"/>
<protein>
    <submittedName>
        <fullName evidence="2">Glycosyltransferase family 4 protein</fullName>
        <ecNumber evidence="2">2.4.-.-</ecNumber>
    </submittedName>
</protein>
<dbReference type="SUPFAM" id="SSF53756">
    <property type="entry name" value="UDP-Glycosyltransferase/glycogen phosphorylase"/>
    <property type="match status" value="1"/>
</dbReference>
<accession>A0ABV4E375</accession>
<dbReference type="CDD" id="cd03801">
    <property type="entry name" value="GT4_PimA-like"/>
    <property type="match status" value="1"/>
</dbReference>
<organism evidence="2 3">
    <name type="scientific">Erwinia aeris</name>
    <dbReference type="NCBI Taxonomy" id="3239803"/>
    <lineage>
        <taxon>Bacteria</taxon>
        <taxon>Pseudomonadati</taxon>
        <taxon>Pseudomonadota</taxon>
        <taxon>Gammaproteobacteria</taxon>
        <taxon>Enterobacterales</taxon>
        <taxon>Erwiniaceae</taxon>
        <taxon>Erwinia</taxon>
    </lineage>
</organism>
<dbReference type="Pfam" id="PF00534">
    <property type="entry name" value="Glycos_transf_1"/>
    <property type="match status" value="1"/>
</dbReference>
<keyword evidence="2" id="KW-0328">Glycosyltransferase</keyword>
<dbReference type="Proteomes" id="UP001565243">
    <property type="component" value="Unassembled WGS sequence"/>
</dbReference>
<dbReference type="InterPro" id="IPR001296">
    <property type="entry name" value="Glyco_trans_1"/>
</dbReference>
<keyword evidence="3" id="KW-1185">Reference proteome</keyword>
<evidence type="ECO:0000313" key="3">
    <source>
        <dbReference type="Proteomes" id="UP001565243"/>
    </source>
</evidence>
<sequence length="383" mass="43689">MRVGVSNDNYPEKRTIIVDADVEYVNFKNKNIYSYINLLNMKFLKKDKIFLFRPLVGSQKKNIDVFHVFNEIAITDRKWVATFETELPRILPPKNGSKEDNRAKLQRLSSALTANNCLALIALSGAAYKMEMKLFNDSPELSRVLRDKMVVMHPPQKLYMTERPARNAADPVHFVFIGKDFYRKGGGEIVQAFGELLAANAIQPEQIKVTLIGDLEKTNNYAFGPYQDDPAFARETEATIARYDLFEHHSAMPNDKVMQLLQKADVGLLPTWAETYGFSVLEMQSCGCPVITTNVRALPEINPQEAGWLISHPLNDDCDYAITSLQERDALRRKTVDRMKNIIEDIVRHPEQIHDKANAAIARIQSEHNVEAYQARLKKLYSK</sequence>
<dbReference type="PANTHER" id="PTHR12526">
    <property type="entry name" value="GLYCOSYLTRANSFERASE"/>
    <property type="match status" value="1"/>
</dbReference>
<dbReference type="GO" id="GO:0016757">
    <property type="term" value="F:glycosyltransferase activity"/>
    <property type="evidence" value="ECO:0007669"/>
    <property type="project" value="UniProtKB-KW"/>
</dbReference>
<proteinExistence type="predicted"/>